<protein>
    <submittedName>
        <fullName evidence="1">Uncharacterized protein</fullName>
    </submittedName>
</protein>
<accession>A0ABX6IML5</accession>
<dbReference type="EMBL" id="CP045809">
    <property type="protein sequence ID" value="QHN37035.1"/>
    <property type="molecule type" value="Genomic_DNA"/>
</dbReference>
<name>A0ABX6IML5_9ACTN</name>
<sequence>MNPESVAQALLDAQVTWIVGRLTGDEVPDLVTALVDDALAVAETVTLAALIDPSTVKSIARTLATDVPPSVAASTLVERGAEILISDRAGTYALGELVDRENVARITDEILALTPVIEELLDDLTRSPLTATLASRFVGRIVNDVVAGNRAMAEKIPGIGSLVSFGSKAAGRAIGTAGEQLEAVFGDTAAKGAEFMMGRLNKIIIAMLNDPSARAAVLEVYDLYAGKPAKPLSEIIAPDDATRIAGVGQDVVIAAAVAEPVRRLVDAFIDGFFAIYGDLPAAEILDDLDLTRDIVVEYAVAAAPRAIAAIHGSGELDRIVRDRLAPFYTSPEVLAILAGDS</sequence>
<evidence type="ECO:0000313" key="2">
    <source>
        <dbReference type="Proteomes" id="UP001059836"/>
    </source>
</evidence>
<keyword evidence="2" id="KW-1185">Reference proteome</keyword>
<proteinExistence type="predicted"/>
<organism evidence="1 2">
    <name type="scientific">Gordonia pseudamarae</name>
    <dbReference type="NCBI Taxonomy" id="2831662"/>
    <lineage>
        <taxon>Bacteria</taxon>
        <taxon>Bacillati</taxon>
        <taxon>Actinomycetota</taxon>
        <taxon>Actinomycetes</taxon>
        <taxon>Mycobacteriales</taxon>
        <taxon>Gordoniaceae</taxon>
        <taxon>Gordonia</taxon>
    </lineage>
</organism>
<dbReference type="Proteomes" id="UP001059836">
    <property type="component" value="Chromosome"/>
</dbReference>
<dbReference type="RefSeq" id="WP_213245304.1">
    <property type="nucleotide sequence ID" value="NZ_CP045806.1"/>
</dbReference>
<evidence type="ECO:0000313" key="1">
    <source>
        <dbReference type="EMBL" id="QHN37035.1"/>
    </source>
</evidence>
<reference evidence="1" key="1">
    <citation type="journal article" date="2021" name="Nat. Microbiol.">
        <title>Cocultivation of an ultrasmall environmental parasitic bacterium with lytic ability against bacteria associated with wastewater foams.</title>
        <authorList>
            <person name="Batinovic S."/>
            <person name="Rose J.J.A."/>
            <person name="Ratcliffe J."/>
            <person name="Seviour R.J."/>
            <person name="Petrovski S."/>
        </authorList>
    </citation>
    <scope>NUCLEOTIDE SEQUENCE</scope>
    <source>
        <strain evidence="1">CON9</strain>
    </source>
</reference>
<gene>
    <name evidence="1" type="ORF">GII31_21195</name>
</gene>